<accession>A0ABP0MX04</accession>
<organism evidence="2 3">
    <name type="scientific">Durusdinium trenchii</name>
    <dbReference type="NCBI Taxonomy" id="1381693"/>
    <lineage>
        <taxon>Eukaryota</taxon>
        <taxon>Sar</taxon>
        <taxon>Alveolata</taxon>
        <taxon>Dinophyceae</taxon>
        <taxon>Suessiales</taxon>
        <taxon>Symbiodiniaceae</taxon>
        <taxon>Durusdinium</taxon>
    </lineage>
</organism>
<dbReference type="EMBL" id="CAXAMN010020113">
    <property type="protein sequence ID" value="CAK9055733.1"/>
    <property type="molecule type" value="Genomic_DNA"/>
</dbReference>
<sequence length="180" mass="20510">MVNAKEFRVEKSLVTMTYTVNTQMIQDLLKENKVMPMPEGTGEWSEAFRTVLHEGARSVYLEEKIDEGQPTSTKGYEPRMVRAMTPTDEECCAAVAELCHEGARRLHSYPGWRQKYLQTMLREFGADPELVMELSGLTEQFHMRTDDEDWSVTSAQSQGLRAAAKPKSLFLDHHEHAQTG</sequence>
<evidence type="ECO:0000313" key="3">
    <source>
        <dbReference type="Proteomes" id="UP001642484"/>
    </source>
</evidence>
<comment type="caution">
    <text evidence="2">The sequence shown here is derived from an EMBL/GenBank/DDBJ whole genome shotgun (WGS) entry which is preliminary data.</text>
</comment>
<proteinExistence type="predicted"/>
<dbReference type="Proteomes" id="UP001642484">
    <property type="component" value="Unassembled WGS sequence"/>
</dbReference>
<gene>
    <name evidence="1" type="ORF">CCMP2556_LOCUS27632</name>
    <name evidence="2" type="ORF">CCMP2556_LOCUS27703</name>
</gene>
<dbReference type="EMBL" id="CAXAMN010020002">
    <property type="protein sequence ID" value="CAK9055547.1"/>
    <property type="molecule type" value="Genomic_DNA"/>
</dbReference>
<keyword evidence="3" id="KW-1185">Reference proteome</keyword>
<reference evidence="2 3" key="1">
    <citation type="submission" date="2024-02" db="EMBL/GenBank/DDBJ databases">
        <authorList>
            <person name="Chen Y."/>
            <person name="Shah S."/>
            <person name="Dougan E. K."/>
            <person name="Thang M."/>
            <person name="Chan C."/>
        </authorList>
    </citation>
    <scope>NUCLEOTIDE SEQUENCE [LARGE SCALE GENOMIC DNA]</scope>
</reference>
<protein>
    <submittedName>
        <fullName evidence="2">Uncharacterized protein</fullName>
    </submittedName>
</protein>
<evidence type="ECO:0000313" key="1">
    <source>
        <dbReference type="EMBL" id="CAK9055547.1"/>
    </source>
</evidence>
<name>A0ABP0MX04_9DINO</name>
<evidence type="ECO:0000313" key="2">
    <source>
        <dbReference type="EMBL" id="CAK9055733.1"/>
    </source>
</evidence>